<proteinExistence type="predicted"/>
<dbReference type="Proteomes" id="UP001145114">
    <property type="component" value="Unassembled WGS sequence"/>
</dbReference>
<sequence>TTRDAFLLFEAARRNIVPRVTRRLTDNEKRSLRSGSICIFDENEAKIKRWTDGRLWTPSRIIGNFLIYRELEKKLLPNDDGIKELNELQQAGKIQHGMVYGSHKGVFFIKPGGLLKKTISMIVPDDPSTSTSTSTTVTASPFPPVTEAAATASRLHSRGGSTKKRKIRGPLPSDDAMLSRPSQSQLRPGYHYQHLVSYFRPQDLHSLMTPSQHPHLDKLGLSRELLYMQNLRRPLRVYYSESTNTCDVSSNEETAVEDISFGPSSPSRFATQWSSRSAHRGSLGDMCADLRPPASDLAGAGPSHAQVLAVPSNDIEIDAEHSCSTCKPCSRDTQQSIGSLLASLNLPQEQQSQQQQQQQQQNQHRSLLSTEVDQTRSGGRISAVTIGPWFKKSNSSNNSSASGNGGDNGEGGGGNDSKRRRSSSIISGPFSDPYPVEQGIPVHQRHYYHDSQQRQRPNPGIYTPTCANPQSSPIVSLSASDDNEGNHYGSNNNTRNNNNNNNSSSSSSRSSRGSRGSRSRSDSNSSGNGSKRLNSQAFKVPSDPVPITSLMPNLFASEPDAAYSLASNVVAPTTADTLPIPASLTDRASLYYQQCLLSGSLLPYSQPLLDNASRIGTSWPSNNSMSSDDPQQSVSQDVAIQQPQFPQMTPYYPMPTGLPQFYMNAAAAAAAAATVTASDINCTAFRDSDGDSYHSDHCTPASGVMASGQQSAALAVSSTIPSAVNSSQLRGSRETGGDSTYAPQTPGKPGEVFSWATEQQQQQHTVAGGDNSSGSNDTGGQSGTSPLQLLANVAENNPKPLCHQQFCLSETVDRQEQARASYLRKYDNKPIMDNDRINVSETIQRLSAKKGVKKVLIATREGQLIQAEPQEEDNLKQAKLFSRLLKDTDETLLKIDLQA</sequence>
<gene>
    <name evidence="1" type="primary">sge1</name>
    <name evidence="1" type="ORF">EV182_001605</name>
</gene>
<accession>A0ACC1HIW8</accession>
<reference evidence="1" key="1">
    <citation type="submission" date="2022-06" db="EMBL/GenBank/DDBJ databases">
        <title>Phylogenomic reconstructions and comparative analyses of Kickxellomycotina fungi.</title>
        <authorList>
            <person name="Reynolds N.K."/>
            <person name="Stajich J.E."/>
            <person name="Barry K."/>
            <person name="Grigoriev I.V."/>
            <person name="Crous P."/>
            <person name="Smith M.E."/>
        </authorList>
    </citation>
    <scope>NUCLEOTIDE SEQUENCE</scope>
    <source>
        <strain evidence="1">RSA 2271</strain>
    </source>
</reference>
<keyword evidence="2" id="KW-1185">Reference proteome</keyword>
<comment type="caution">
    <text evidence="1">The sequence shown here is derived from an EMBL/GenBank/DDBJ whole genome shotgun (WGS) entry which is preliminary data.</text>
</comment>
<organism evidence="1 2">
    <name type="scientific">Spiromyces aspiralis</name>
    <dbReference type="NCBI Taxonomy" id="68401"/>
    <lineage>
        <taxon>Eukaryota</taxon>
        <taxon>Fungi</taxon>
        <taxon>Fungi incertae sedis</taxon>
        <taxon>Zoopagomycota</taxon>
        <taxon>Kickxellomycotina</taxon>
        <taxon>Kickxellomycetes</taxon>
        <taxon>Kickxellales</taxon>
        <taxon>Kickxellaceae</taxon>
        <taxon>Spiromyces</taxon>
    </lineage>
</organism>
<protein>
    <submittedName>
        <fullName evidence="1">Global transcription regulator sge1</fullName>
    </submittedName>
</protein>
<feature type="non-terminal residue" evidence="1">
    <location>
        <position position="1"/>
    </location>
</feature>
<dbReference type="EMBL" id="JAMZIH010005393">
    <property type="protein sequence ID" value="KAJ1675266.1"/>
    <property type="molecule type" value="Genomic_DNA"/>
</dbReference>
<name>A0ACC1HIW8_9FUNG</name>
<evidence type="ECO:0000313" key="1">
    <source>
        <dbReference type="EMBL" id="KAJ1675266.1"/>
    </source>
</evidence>
<feature type="non-terminal residue" evidence="1">
    <location>
        <position position="899"/>
    </location>
</feature>
<evidence type="ECO:0000313" key="2">
    <source>
        <dbReference type="Proteomes" id="UP001145114"/>
    </source>
</evidence>